<feature type="transmembrane region" description="Helical" evidence="8">
    <location>
        <begin position="206"/>
        <end position="231"/>
    </location>
</feature>
<dbReference type="InterPro" id="IPR036458">
    <property type="entry name" value="Na:dicarbo_symporter_sf"/>
</dbReference>
<dbReference type="Proteomes" id="UP000580856">
    <property type="component" value="Unassembled WGS sequence"/>
</dbReference>
<dbReference type="EMBL" id="JAATJA010000002">
    <property type="protein sequence ID" value="NJB68411.1"/>
    <property type="molecule type" value="Genomic_DNA"/>
</dbReference>
<keyword evidence="2" id="KW-0813">Transport</keyword>
<dbReference type="GO" id="GO:0006835">
    <property type="term" value="P:dicarboxylic acid transport"/>
    <property type="evidence" value="ECO:0007669"/>
    <property type="project" value="TreeGrafter"/>
</dbReference>
<evidence type="ECO:0000313" key="10">
    <source>
        <dbReference type="Proteomes" id="UP000580856"/>
    </source>
</evidence>
<evidence type="ECO:0000256" key="3">
    <source>
        <dbReference type="ARBA" id="ARBA00022475"/>
    </source>
</evidence>
<evidence type="ECO:0000313" key="9">
    <source>
        <dbReference type="EMBL" id="NJB68411.1"/>
    </source>
</evidence>
<keyword evidence="5" id="KW-0769">Symport</keyword>
<gene>
    <name evidence="9" type="ORF">GGQ74_002084</name>
</gene>
<comment type="caution">
    <text evidence="9">The sequence shown here is derived from an EMBL/GenBank/DDBJ whole genome shotgun (WGS) entry which is preliminary data.</text>
</comment>
<comment type="subcellular location">
    <subcellularLocation>
        <location evidence="1">Cell membrane</location>
        <topology evidence="1">Multi-pass membrane protein</topology>
    </subcellularLocation>
</comment>
<feature type="transmembrane region" description="Helical" evidence="8">
    <location>
        <begin position="136"/>
        <end position="153"/>
    </location>
</feature>
<dbReference type="RefSeq" id="WP_167941482.1">
    <property type="nucleotide sequence ID" value="NZ_JAATJA010000002.1"/>
</dbReference>
<dbReference type="PRINTS" id="PR00173">
    <property type="entry name" value="EDTRNSPORT"/>
</dbReference>
<evidence type="ECO:0000256" key="6">
    <source>
        <dbReference type="ARBA" id="ARBA00022989"/>
    </source>
</evidence>
<sequence>MKLYHKIVIGLALGLGAGLVFGENATVLKPIGDIFIRCLKLIVMPLILATLINGVASAGDIRKVGRVGMKTLIYFMVTTAIAVGLGLLVANVMHPGLGLTLGKVEAVTRHEPVTVAQMLVNMVPTNPIDALAEGRALQVIVFALLFGAALSLTGEKGEPIRRFFESLAEVMLKLTDIVINMAPVGVFALIAWTAGKYGADILLPMLKVILAVAITSALHILFSYSAIVALVARISPLDFMKKALEPALVAISTCSSAAAFPFSMRAQRQLGVPEKISGFTLPLALTINMDGTALYQAVGAIFVADAFGMHLSLMQQATVVLTAVLASVGTAGIPGSGLVMLTLVLESVGLPLEGIAIMAGIDRVLDMFRTVTNVVGDNTSGVVVAALEGELDREMCRTPLDQLEDAEPATANA</sequence>
<dbReference type="PANTHER" id="PTHR42865">
    <property type="entry name" value="PROTON/GLUTAMATE-ASPARTATE SYMPORTER"/>
    <property type="match status" value="1"/>
</dbReference>
<keyword evidence="3" id="KW-1003">Cell membrane</keyword>
<accession>A0A846QJU4</accession>
<dbReference type="Pfam" id="PF00375">
    <property type="entry name" value="SDF"/>
    <property type="match status" value="1"/>
</dbReference>
<dbReference type="Gene3D" id="1.10.3860.10">
    <property type="entry name" value="Sodium:dicarboxylate symporter"/>
    <property type="match status" value="1"/>
</dbReference>
<evidence type="ECO:0000256" key="5">
    <source>
        <dbReference type="ARBA" id="ARBA00022847"/>
    </source>
</evidence>
<evidence type="ECO:0000256" key="4">
    <source>
        <dbReference type="ARBA" id="ARBA00022692"/>
    </source>
</evidence>
<organism evidence="9 10">
    <name type="scientific">Desulfobaculum xiamenense</name>
    <dbReference type="NCBI Taxonomy" id="995050"/>
    <lineage>
        <taxon>Bacteria</taxon>
        <taxon>Pseudomonadati</taxon>
        <taxon>Thermodesulfobacteriota</taxon>
        <taxon>Desulfovibrionia</taxon>
        <taxon>Desulfovibrionales</taxon>
        <taxon>Desulfovibrionaceae</taxon>
        <taxon>Desulfobaculum</taxon>
    </lineage>
</organism>
<evidence type="ECO:0000256" key="1">
    <source>
        <dbReference type="ARBA" id="ARBA00004651"/>
    </source>
</evidence>
<keyword evidence="7 8" id="KW-0472">Membrane</keyword>
<feature type="transmembrane region" description="Helical" evidence="8">
    <location>
        <begin position="71"/>
        <end position="93"/>
    </location>
</feature>
<name>A0A846QJU4_9BACT</name>
<feature type="transmembrane region" description="Helical" evidence="8">
    <location>
        <begin position="41"/>
        <end position="59"/>
    </location>
</feature>
<evidence type="ECO:0000256" key="2">
    <source>
        <dbReference type="ARBA" id="ARBA00022448"/>
    </source>
</evidence>
<dbReference type="PANTHER" id="PTHR42865:SF7">
    <property type="entry name" value="PROTON_GLUTAMATE-ASPARTATE SYMPORTER"/>
    <property type="match status" value="1"/>
</dbReference>
<keyword evidence="4 8" id="KW-0812">Transmembrane</keyword>
<evidence type="ECO:0000256" key="8">
    <source>
        <dbReference type="SAM" id="Phobius"/>
    </source>
</evidence>
<protein>
    <submittedName>
        <fullName evidence="9">Na+/H+-dicarboxylate symporter</fullName>
    </submittedName>
</protein>
<proteinExistence type="predicted"/>
<evidence type="ECO:0000256" key="7">
    <source>
        <dbReference type="ARBA" id="ARBA00023136"/>
    </source>
</evidence>
<feature type="transmembrane region" description="Helical" evidence="8">
    <location>
        <begin position="174"/>
        <end position="194"/>
    </location>
</feature>
<dbReference type="AlphaFoldDB" id="A0A846QJU4"/>
<dbReference type="SUPFAM" id="SSF118215">
    <property type="entry name" value="Proton glutamate symport protein"/>
    <property type="match status" value="1"/>
</dbReference>
<dbReference type="InterPro" id="IPR001991">
    <property type="entry name" value="Na-dicarboxylate_symporter"/>
</dbReference>
<dbReference type="FunFam" id="1.10.3860.10:FF:000001">
    <property type="entry name" value="C4-dicarboxylate transport protein"/>
    <property type="match status" value="1"/>
</dbReference>
<keyword evidence="6 8" id="KW-1133">Transmembrane helix</keyword>
<keyword evidence="10" id="KW-1185">Reference proteome</keyword>
<feature type="transmembrane region" description="Helical" evidence="8">
    <location>
        <begin position="319"/>
        <end position="345"/>
    </location>
</feature>
<dbReference type="GO" id="GO:0005886">
    <property type="term" value="C:plasma membrane"/>
    <property type="evidence" value="ECO:0007669"/>
    <property type="project" value="UniProtKB-SubCell"/>
</dbReference>
<reference evidence="9 10" key="1">
    <citation type="submission" date="2020-03" db="EMBL/GenBank/DDBJ databases">
        <title>Genomic Encyclopedia of Type Strains, Phase IV (KMG-IV): sequencing the most valuable type-strain genomes for metagenomic binning, comparative biology and taxonomic classification.</title>
        <authorList>
            <person name="Goeker M."/>
        </authorList>
    </citation>
    <scope>NUCLEOTIDE SEQUENCE [LARGE SCALE GENOMIC DNA]</scope>
    <source>
        <strain evidence="9 10">DSM 24233</strain>
    </source>
</reference>
<dbReference type="GO" id="GO:0015293">
    <property type="term" value="F:symporter activity"/>
    <property type="evidence" value="ECO:0007669"/>
    <property type="project" value="UniProtKB-KW"/>
</dbReference>